<dbReference type="GO" id="GO:0008270">
    <property type="term" value="F:zinc ion binding"/>
    <property type="evidence" value="ECO:0007669"/>
    <property type="project" value="UniProtKB-KW"/>
</dbReference>
<proteinExistence type="predicted"/>
<keyword evidence="1" id="KW-0479">Metal-binding</keyword>
<evidence type="ECO:0000256" key="5">
    <source>
        <dbReference type="SAM" id="Coils"/>
    </source>
</evidence>
<feature type="coiled-coil region" evidence="5">
    <location>
        <begin position="197"/>
        <end position="245"/>
    </location>
</feature>
<dbReference type="PROSITE" id="PS51999">
    <property type="entry name" value="ZF_GRF"/>
    <property type="match status" value="1"/>
</dbReference>
<feature type="compositionally biased region" description="Polar residues" evidence="6">
    <location>
        <begin position="67"/>
        <end position="77"/>
    </location>
</feature>
<protein>
    <recommendedName>
        <fullName evidence="7">GRF-type domain-containing protein</fullName>
    </recommendedName>
</protein>
<dbReference type="InterPro" id="IPR010666">
    <property type="entry name" value="Znf_GRF"/>
</dbReference>
<evidence type="ECO:0000256" key="1">
    <source>
        <dbReference type="ARBA" id="ARBA00022723"/>
    </source>
</evidence>
<feature type="compositionally biased region" description="Low complexity" evidence="6">
    <location>
        <begin position="83"/>
        <end position="110"/>
    </location>
</feature>
<keyword evidence="10" id="KW-1185">Reference proteome</keyword>
<evidence type="ECO:0000256" key="2">
    <source>
        <dbReference type="ARBA" id="ARBA00022771"/>
    </source>
</evidence>
<keyword evidence="2 4" id="KW-0863">Zinc-finger</keyword>
<evidence type="ECO:0000256" key="6">
    <source>
        <dbReference type="SAM" id="MobiDB-lite"/>
    </source>
</evidence>
<name>A0A2Z6QM93_9GLOM</name>
<dbReference type="EMBL" id="BEXD01000744">
    <property type="protein sequence ID" value="GBB89842.1"/>
    <property type="molecule type" value="Genomic_DNA"/>
</dbReference>
<organism evidence="8 10">
    <name type="scientific">Rhizophagus clarus</name>
    <dbReference type="NCBI Taxonomy" id="94130"/>
    <lineage>
        <taxon>Eukaryota</taxon>
        <taxon>Fungi</taxon>
        <taxon>Fungi incertae sedis</taxon>
        <taxon>Mucoromycota</taxon>
        <taxon>Glomeromycotina</taxon>
        <taxon>Glomeromycetes</taxon>
        <taxon>Glomerales</taxon>
        <taxon>Glomeraceae</taxon>
        <taxon>Rhizophagus</taxon>
    </lineage>
</organism>
<dbReference type="Proteomes" id="UP000615446">
    <property type="component" value="Unassembled WGS sequence"/>
</dbReference>
<gene>
    <name evidence="9" type="ORF">RCL2_000916300</name>
    <name evidence="8" type="ORF">RclHR1_16680001</name>
</gene>
<keyword evidence="3" id="KW-0862">Zinc</keyword>
<comment type="caution">
    <text evidence="8">The sequence shown here is derived from an EMBL/GenBank/DDBJ whole genome shotgun (WGS) entry which is preliminary data.</text>
</comment>
<evidence type="ECO:0000256" key="4">
    <source>
        <dbReference type="PROSITE-ProRule" id="PRU01343"/>
    </source>
</evidence>
<accession>A0A2Z6QM93</accession>
<feature type="region of interest" description="Disordered" evidence="6">
    <location>
        <begin position="67"/>
        <end position="163"/>
    </location>
</feature>
<sequence length="250" mass="29385">MNLPNYLMLTSTIVNYPQPQRRLCNCRTDAILREVTENTAKKGRRFWSCRKFPNGCRYLRWYDVENNESSSTTQNRFSRPEASNGDNYSYNNSNTNRNNNSSSEVNSRHNQNSEYTTARNFSERSSLPSPTRSPSPTRLLFPTRSPSPTATTTTTNDTLTNDIFARDPNGHENWNSVPKYSTPQFLDVVHNHVVRKDKEYEKSLKKTRKEMEKLKKENEFFERENDILKAEKRLLEVEISQLRNESKRRR</sequence>
<evidence type="ECO:0000313" key="8">
    <source>
        <dbReference type="EMBL" id="GBB89842.1"/>
    </source>
</evidence>
<evidence type="ECO:0000259" key="7">
    <source>
        <dbReference type="PROSITE" id="PS51999"/>
    </source>
</evidence>
<dbReference type="Proteomes" id="UP000247702">
    <property type="component" value="Unassembled WGS sequence"/>
</dbReference>
<feature type="domain" description="GRF-type" evidence="7">
    <location>
        <begin position="24"/>
        <end position="65"/>
    </location>
</feature>
<evidence type="ECO:0000313" key="9">
    <source>
        <dbReference type="EMBL" id="GES81926.1"/>
    </source>
</evidence>
<dbReference type="EMBL" id="BLAL01000058">
    <property type="protein sequence ID" value="GES81926.1"/>
    <property type="molecule type" value="Genomic_DNA"/>
</dbReference>
<reference evidence="9" key="2">
    <citation type="submission" date="2019-10" db="EMBL/GenBank/DDBJ databases">
        <title>Conservation and host-specific expression of non-tandemly repeated heterogenous ribosome RNA gene in arbuscular mycorrhizal fungi.</title>
        <authorList>
            <person name="Maeda T."/>
            <person name="Kobayashi Y."/>
            <person name="Nakagawa T."/>
            <person name="Ezawa T."/>
            <person name="Yamaguchi K."/>
            <person name="Bino T."/>
            <person name="Nishimoto Y."/>
            <person name="Shigenobu S."/>
            <person name="Kawaguchi M."/>
        </authorList>
    </citation>
    <scope>NUCLEOTIDE SEQUENCE</scope>
    <source>
        <strain evidence="9">HR1</strain>
    </source>
</reference>
<keyword evidence="5" id="KW-0175">Coiled coil</keyword>
<dbReference type="AlphaFoldDB" id="A0A2Z6QM93"/>
<dbReference type="OrthoDB" id="1749523at2759"/>
<evidence type="ECO:0000313" key="10">
    <source>
        <dbReference type="Proteomes" id="UP000247702"/>
    </source>
</evidence>
<evidence type="ECO:0000256" key="3">
    <source>
        <dbReference type="ARBA" id="ARBA00022833"/>
    </source>
</evidence>
<reference evidence="8 10" key="1">
    <citation type="submission" date="2017-11" db="EMBL/GenBank/DDBJ databases">
        <title>The genome of Rhizophagus clarus HR1 reveals common genetic basis of auxotrophy among arbuscular mycorrhizal fungi.</title>
        <authorList>
            <person name="Kobayashi Y."/>
        </authorList>
    </citation>
    <scope>NUCLEOTIDE SEQUENCE [LARGE SCALE GENOMIC DNA]</scope>
    <source>
        <strain evidence="8 10">HR1</strain>
    </source>
</reference>
<feature type="compositionally biased region" description="Low complexity" evidence="6">
    <location>
        <begin position="124"/>
        <end position="162"/>
    </location>
</feature>